<sequence>MSPFLIRRQQTEDGASPHDPSSPPTPHSYWFPLSLIVLACAGYIYWRRRRRYDGDFSLKSLAKLPSPSGVRLSMEDDGPASHSFVTNNASTDSLPTHALEDIPVIDNPPQDPSPVHPAHQVSSSPPLGSVFPQARLTKSSGGGGGGRGRRSARNRGPIELDDSDSSLSGEGARHATFGIGDEEEEEEEVAREHPLAL</sequence>
<dbReference type="AlphaFoldDB" id="A0A4Q1BJ32"/>
<keyword evidence="4" id="KW-1185">Reference proteome</keyword>
<protein>
    <submittedName>
        <fullName evidence="3">Uncharacterized protein</fullName>
    </submittedName>
</protein>
<evidence type="ECO:0000313" key="4">
    <source>
        <dbReference type="Proteomes" id="UP000289152"/>
    </source>
</evidence>
<gene>
    <name evidence="3" type="ORF">M231_05090</name>
</gene>
<evidence type="ECO:0000256" key="1">
    <source>
        <dbReference type="SAM" id="MobiDB-lite"/>
    </source>
</evidence>
<organism evidence="3 4">
    <name type="scientific">Tremella mesenterica</name>
    <name type="common">Jelly fungus</name>
    <dbReference type="NCBI Taxonomy" id="5217"/>
    <lineage>
        <taxon>Eukaryota</taxon>
        <taxon>Fungi</taxon>
        <taxon>Dikarya</taxon>
        <taxon>Basidiomycota</taxon>
        <taxon>Agaricomycotina</taxon>
        <taxon>Tremellomycetes</taxon>
        <taxon>Tremellales</taxon>
        <taxon>Tremellaceae</taxon>
        <taxon>Tremella</taxon>
    </lineage>
</organism>
<dbReference type="InParanoid" id="A0A4Q1BJ32"/>
<proteinExistence type="predicted"/>
<keyword evidence="2" id="KW-0812">Transmembrane</keyword>
<reference evidence="3 4" key="1">
    <citation type="submission" date="2016-06" db="EMBL/GenBank/DDBJ databases">
        <title>Evolution of pathogenesis and genome organization in the Tremellales.</title>
        <authorList>
            <person name="Cuomo C."/>
            <person name="Litvintseva A."/>
            <person name="Heitman J."/>
            <person name="Chen Y."/>
            <person name="Sun S."/>
            <person name="Springer D."/>
            <person name="Dromer F."/>
            <person name="Young S."/>
            <person name="Zeng Q."/>
            <person name="Chapman S."/>
            <person name="Gujja S."/>
            <person name="Saif S."/>
            <person name="Birren B."/>
        </authorList>
    </citation>
    <scope>NUCLEOTIDE SEQUENCE [LARGE SCALE GENOMIC DNA]</scope>
    <source>
        <strain evidence="3 4">ATCC 28783</strain>
    </source>
</reference>
<feature type="region of interest" description="Disordered" evidence="1">
    <location>
        <begin position="1"/>
        <end position="24"/>
    </location>
</feature>
<dbReference type="Proteomes" id="UP000289152">
    <property type="component" value="Unassembled WGS sequence"/>
</dbReference>
<feature type="transmembrane region" description="Helical" evidence="2">
    <location>
        <begin position="29"/>
        <end position="46"/>
    </location>
</feature>
<dbReference type="EMBL" id="SDIL01000063">
    <property type="protein sequence ID" value="RXK37678.1"/>
    <property type="molecule type" value="Genomic_DNA"/>
</dbReference>
<name>A0A4Q1BJ32_TREME</name>
<feature type="region of interest" description="Disordered" evidence="1">
    <location>
        <begin position="67"/>
        <end position="197"/>
    </location>
</feature>
<keyword evidence="2" id="KW-1133">Transmembrane helix</keyword>
<evidence type="ECO:0000256" key="2">
    <source>
        <dbReference type="SAM" id="Phobius"/>
    </source>
</evidence>
<dbReference type="OrthoDB" id="2563505at2759"/>
<feature type="compositionally biased region" description="Polar residues" evidence="1">
    <location>
        <begin position="83"/>
        <end position="94"/>
    </location>
</feature>
<comment type="caution">
    <text evidence="3">The sequence shown here is derived from an EMBL/GenBank/DDBJ whole genome shotgun (WGS) entry which is preliminary data.</text>
</comment>
<dbReference type="VEuPathDB" id="FungiDB:TREMEDRAFT_57361"/>
<keyword evidence="2" id="KW-0472">Membrane</keyword>
<accession>A0A4Q1BJ32</accession>
<feature type="compositionally biased region" description="Acidic residues" evidence="1">
    <location>
        <begin position="180"/>
        <end position="189"/>
    </location>
</feature>
<evidence type="ECO:0000313" key="3">
    <source>
        <dbReference type="EMBL" id="RXK37678.1"/>
    </source>
</evidence>